<evidence type="ECO:0000313" key="2">
    <source>
        <dbReference type="Proteomes" id="UP000827284"/>
    </source>
</evidence>
<accession>A0A9P3HJB2</accession>
<keyword evidence="2" id="KW-1185">Reference proteome</keyword>
<proteinExistence type="predicted"/>
<name>A0A9P3HJB2_9FUNG</name>
<evidence type="ECO:0000313" key="1">
    <source>
        <dbReference type="EMBL" id="GJJ77794.1"/>
    </source>
</evidence>
<gene>
    <name evidence="1" type="ORF">EMPS_10153</name>
</gene>
<reference evidence="1" key="2">
    <citation type="journal article" date="2022" name="Microbiol. Resour. Announc.">
        <title>Whole-Genome Sequence of Entomortierella parvispora E1425, a Mucoromycotan Fungus Associated with Burkholderiaceae-Related Endosymbiotic Bacteria.</title>
        <authorList>
            <person name="Herlambang A."/>
            <person name="Guo Y."/>
            <person name="Takashima Y."/>
            <person name="Narisawa K."/>
            <person name="Ohta H."/>
            <person name="Nishizawa T."/>
        </authorList>
    </citation>
    <scope>NUCLEOTIDE SEQUENCE</scope>
    <source>
        <strain evidence="1">E1425</strain>
    </source>
</reference>
<dbReference type="Proteomes" id="UP000827284">
    <property type="component" value="Unassembled WGS sequence"/>
</dbReference>
<sequence length="167" mass="17622">MSAHTAVVANASFSVVKDESSLPASPSLNIDIPAAARSALNEANATSPPLTPPLLSTSASSSTSFESLPAAFDVDASSSVLSKDVEAEAGAVAVAGGASDARSRRLSQQYFFPNQTVFECAVPKVTLARDLHLKDHPIKKGEFAEYERLYNADSLMTVDGRHMVRLL</sequence>
<dbReference type="EMBL" id="BQFW01000014">
    <property type="protein sequence ID" value="GJJ77794.1"/>
    <property type="molecule type" value="Genomic_DNA"/>
</dbReference>
<dbReference type="OrthoDB" id="2427966at2759"/>
<organism evidence="1 2">
    <name type="scientific">Entomortierella parvispora</name>
    <dbReference type="NCBI Taxonomy" id="205924"/>
    <lineage>
        <taxon>Eukaryota</taxon>
        <taxon>Fungi</taxon>
        <taxon>Fungi incertae sedis</taxon>
        <taxon>Mucoromycota</taxon>
        <taxon>Mortierellomycotina</taxon>
        <taxon>Mortierellomycetes</taxon>
        <taxon>Mortierellales</taxon>
        <taxon>Mortierellaceae</taxon>
        <taxon>Entomortierella</taxon>
    </lineage>
</organism>
<dbReference type="AlphaFoldDB" id="A0A9P3HJB2"/>
<protein>
    <submittedName>
        <fullName evidence="1">Uncharacterized protein</fullName>
    </submittedName>
</protein>
<reference evidence="1" key="1">
    <citation type="submission" date="2021-11" db="EMBL/GenBank/DDBJ databases">
        <authorList>
            <person name="Herlambang A."/>
            <person name="Guo Y."/>
            <person name="Takashima Y."/>
            <person name="Nishizawa T."/>
        </authorList>
    </citation>
    <scope>NUCLEOTIDE SEQUENCE</scope>
    <source>
        <strain evidence="1">E1425</strain>
    </source>
</reference>
<comment type="caution">
    <text evidence="1">The sequence shown here is derived from an EMBL/GenBank/DDBJ whole genome shotgun (WGS) entry which is preliminary data.</text>
</comment>